<proteinExistence type="predicted"/>
<dbReference type="Pfam" id="PF00501">
    <property type="entry name" value="AMP-binding"/>
    <property type="match status" value="1"/>
</dbReference>
<dbReference type="GO" id="GO:0044550">
    <property type="term" value="P:secondary metabolite biosynthetic process"/>
    <property type="evidence" value="ECO:0007669"/>
    <property type="project" value="TreeGrafter"/>
</dbReference>
<dbReference type="InterPro" id="IPR045851">
    <property type="entry name" value="AMP-bd_C_sf"/>
</dbReference>
<evidence type="ECO:0000256" key="1">
    <source>
        <dbReference type="SAM" id="MobiDB-lite"/>
    </source>
</evidence>
<dbReference type="PANTHER" id="PTHR45527:SF1">
    <property type="entry name" value="FATTY ACID SYNTHASE"/>
    <property type="match status" value="1"/>
</dbReference>
<dbReference type="SUPFAM" id="SSF47336">
    <property type="entry name" value="ACP-like"/>
    <property type="match status" value="1"/>
</dbReference>
<dbReference type="InterPro" id="IPR010071">
    <property type="entry name" value="AA_adenyl_dom"/>
</dbReference>
<keyword evidence="4" id="KW-1185">Reference proteome</keyword>
<dbReference type="RefSeq" id="WP_087461693.1">
    <property type="nucleotide sequence ID" value="NZ_CP021425.1"/>
</dbReference>
<dbReference type="KEGG" id="ome:OLMES_2679"/>
<dbReference type="InterPro" id="IPR000873">
    <property type="entry name" value="AMP-dep_synth/lig_dom"/>
</dbReference>
<name>A0A1Y0I974_9GAMM</name>
<dbReference type="EMBL" id="CP021425">
    <property type="protein sequence ID" value="ARU56729.1"/>
    <property type="molecule type" value="Genomic_DNA"/>
</dbReference>
<organism evidence="3 4">
    <name type="scientific">Oleiphilus messinensis</name>
    <dbReference type="NCBI Taxonomy" id="141451"/>
    <lineage>
        <taxon>Bacteria</taxon>
        <taxon>Pseudomonadati</taxon>
        <taxon>Pseudomonadota</taxon>
        <taxon>Gammaproteobacteria</taxon>
        <taxon>Oceanospirillales</taxon>
        <taxon>Oleiphilaceae</taxon>
        <taxon>Oleiphilus</taxon>
    </lineage>
</organism>
<accession>A0A1Y0I974</accession>
<dbReference type="FunFam" id="3.40.50.980:FF:000001">
    <property type="entry name" value="Non-ribosomal peptide synthetase"/>
    <property type="match status" value="1"/>
</dbReference>
<dbReference type="Pfam" id="PF13193">
    <property type="entry name" value="AMP-binding_C"/>
    <property type="match status" value="1"/>
</dbReference>
<dbReference type="PANTHER" id="PTHR45527">
    <property type="entry name" value="NONRIBOSOMAL PEPTIDE SYNTHETASE"/>
    <property type="match status" value="1"/>
</dbReference>
<dbReference type="Pfam" id="PF00668">
    <property type="entry name" value="Condensation"/>
    <property type="match status" value="1"/>
</dbReference>
<reference evidence="3 4" key="1">
    <citation type="submission" date="2017-05" db="EMBL/GenBank/DDBJ databases">
        <title>Genomic insights into alkan degradation activity of Oleiphilus messinensis.</title>
        <authorList>
            <person name="Kozyavkin S.A."/>
            <person name="Slesarev A.I."/>
            <person name="Golyshin P.N."/>
            <person name="Korzhenkov A."/>
            <person name="Golyshina O.N."/>
            <person name="Toshchakov S.V."/>
        </authorList>
    </citation>
    <scope>NUCLEOTIDE SEQUENCE [LARGE SCALE GENOMIC DNA]</scope>
    <source>
        <strain evidence="3 4">ME102</strain>
    </source>
</reference>
<dbReference type="GO" id="GO:0031177">
    <property type="term" value="F:phosphopantetheine binding"/>
    <property type="evidence" value="ECO:0007669"/>
    <property type="project" value="TreeGrafter"/>
</dbReference>
<dbReference type="InterPro" id="IPR001242">
    <property type="entry name" value="Condensation_dom"/>
</dbReference>
<dbReference type="InterPro" id="IPR042099">
    <property type="entry name" value="ANL_N_sf"/>
</dbReference>
<dbReference type="GO" id="GO:0005737">
    <property type="term" value="C:cytoplasm"/>
    <property type="evidence" value="ECO:0007669"/>
    <property type="project" value="TreeGrafter"/>
</dbReference>
<dbReference type="FunFam" id="3.40.50.12780:FF:000012">
    <property type="entry name" value="Non-ribosomal peptide synthetase"/>
    <property type="match status" value="1"/>
</dbReference>
<dbReference type="CDD" id="cd05930">
    <property type="entry name" value="A_NRPS"/>
    <property type="match status" value="1"/>
</dbReference>
<dbReference type="AlphaFoldDB" id="A0A1Y0I974"/>
<dbReference type="InterPro" id="IPR009081">
    <property type="entry name" value="PP-bd_ACP"/>
</dbReference>
<dbReference type="OrthoDB" id="9757559at2"/>
<feature type="compositionally biased region" description="Basic residues" evidence="1">
    <location>
        <begin position="1190"/>
        <end position="1207"/>
    </location>
</feature>
<feature type="region of interest" description="Disordered" evidence="1">
    <location>
        <begin position="1187"/>
        <end position="1207"/>
    </location>
</feature>
<dbReference type="SUPFAM" id="SSF56801">
    <property type="entry name" value="Acetyl-CoA synthetase-like"/>
    <property type="match status" value="1"/>
</dbReference>
<feature type="domain" description="Carrier" evidence="2">
    <location>
        <begin position="1103"/>
        <end position="1177"/>
    </location>
</feature>
<dbReference type="CDD" id="cd19531">
    <property type="entry name" value="LCL_NRPS-like"/>
    <property type="match status" value="1"/>
</dbReference>
<dbReference type="InterPro" id="IPR023213">
    <property type="entry name" value="CAT-like_dom_sf"/>
</dbReference>
<dbReference type="InterPro" id="IPR025110">
    <property type="entry name" value="AMP-bd_C"/>
</dbReference>
<dbReference type="NCBIfam" id="TIGR01733">
    <property type="entry name" value="AA-adenyl-dom"/>
    <property type="match status" value="1"/>
</dbReference>
<dbReference type="InterPro" id="IPR036736">
    <property type="entry name" value="ACP-like_sf"/>
</dbReference>
<dbReference type="Gene3D" id="3.40.50.12780">
    <property type="entry name" value="N-terminal domain of ligase-like"/>
    <property type="match status" value="1"/>
</dbReference>
<sequence>MPLEPADTHFSELCSLPVQDLLKQLSDLDICVALNQDKLSVSAAENLEPKILNRCVDVIRARKPELLEHLRALSRSNRTEKDQPAADRFIPRSNFISSTPESASPAPLSFGQRRLWFLNELEDGGNEYNMPAALLIDGPLDPKALSEAIKALIDRHPILYSYYPTPEQIRYQSSDNFELAYSDMSLTDIEDKYAQNNATGVKDKTAWIKDLARTEANTPFNLKTGPVFRARLYKTDSVGQQHTLLLTLHHIITDGWSIGLMVRELSDLYSQYESGDAHEHEKLTPLAITYDDYTRWQHGQYRDHILPKQFEWWRAALAGAPTRVEIPPDFQRPPVQTYQAAVERIIISSTDLQRLKHRAAQHHMTLYMLLMAGFGLLLNRYTGQKDLLIGSPIANRNHTELEGMLGYFVNTLPIRIQIQPQDTVSSYLERIRTFCTGAFEHQELPFEKLVEHFKPKRDLSFNPLIQTVFSLNNAPDHSPHPELKLKGLNVTPVDLDRQSVTGDLEVQLWQSKDSIDGQFVYNRALYKPETIRNLIEHYQQLLRAIGDDRYSQSHPLSLPALTQQERDILKQINPAPTPHASPKRLEQRLSEQIKQHPDHIALRFQGQSLTYGELETRSDQLSGYLQSIGVREQGTIAVLLPKGIDQIVTLVAILKCRCAYVPLDYAYPAERIAMIIEDSDAQTIITDSHCSAQSASLPVRSVVIVGNNDFSSIKQLPDEQDNPRCTIEPNTAYCIFTSGSTGKPKGVPIQHHQVMNLISGLQKTLRLTHDDIWTVYHSYSFDYSVWEIWGCLLTGGTLVIVDDEARYNPARLHELVKQEGVTLLNLTPSVWQKLIEHLTHENQFPFQLRAICCGGEALTGKLASQLQRFNLPVYNFYGPTEATVWSSLHCVQPVDCEKPHIPVGYALSNYQLHVFNDHMTEVPFGIVGELYISGTGISKGYLKRPDLNAKHFISSGDAYYRTGDLVKRDEQGNIHFLGRADFQVKIRGFRVELSEIEDRLNRIEHVTQAVVSKSDTATKHLVAYLTTTAPSPESASLSVDYLKNALRKNLPEYMIPAQYFTLPALPLNSNGKVDRKALANHPEAVLLAGIAPKNSASNQKHAAPLNATVTILEQAWFAALQRDDIQHDENFFDAGGHSLLLVDIHRDITQAGYEIKLMDLFRYTTISQQASFLDQLSLTPLSGLADRVKQQKQARSRQRRPRGMNQV</sequence>
<dbReference type="Gene3D" id="1.10.1200.10">
    <property type="entry name" value="ACP-like"/>
    <property type="match status" value="1"/>
</dbReference>
<gene>
    <name evidence="3" type="ORF">OLMES_2679</name>
</gene>
<protein>
    <submittedName>
        <fullName evidence="3">Non-ribosomal peptide synthetase modules-like protein</fullName>
    </submittedName>
</protein>
<evidence type="ECO:0000313" key="4">
    <source>
        <dbReference type="Proteomes" id="UP000196027"/>
    </source>
</evidence>
<dbReference type="SUPFAM" id="SSF52777">
    <property type="entry name" value="CoA-dependent acyltransferases"/>
    <property type="match status" value="2"/>
</dbReference>
<dbReference type="Gene3D" id="3.30.559.10">
    <property type="entry name" value="Chloramphenicol acetyltransferase-like domain"/>
    <property type="match status" value="1"/>
</dbReference>
<dbReference type="Pfam" id="PF00550">
    <property type="entry name" value="PP-binding"/>
    <property type="match status" value="1"/>
</dbReference>
<evidence type="ECO:0000313" key="3">
    <source>
        <dbReference type="EMBL" id="ARU56729.1"/>
    </source>
</evidence>
<dbReference type="GO" id="GO:0043041">
    <property type="term" value="P:amino acid activation for nonribosomal peptide biosynthetic process"/>
    <property type="evidence" value="ECO:0007669"/>
    <property type="project" value="TreeGrafter"/>
</dbReference>
<dbReference type="Proteomes" id="UP000196027">
    <property type="component" value="Chromosome"/>
</dbReference>
<dbReference type="PROSITE" id="PS50075">
    <property type="entry name" value="CARRIER"/>
    <property type="match status" value="1"/>
</dbReference>
<dbReference type="Gene3D" id="3.30.300.30">
    <property type="match status" value="1"/>
</dbReference>
<dbReference type="Gene3D" id="3.30.559.30">
    <property type="entry name" value="Nonribosomal peptide synthetase, condensation domain"/>
    <property type="match status" value="1"/>
</dbReference>
<evidence type="ECO:0000259" key="2">
    <source>
        <dbReference type="PROSITE" id="PS50075"/>
    </source>
</evidence>
<dbReference type="GO" id="GO:0003824">
    <property type="term" value="F:catalytic activity"/>
    <property type="evidence" value="ECO:0007669"/>
    <property type="project" value="InterPro"/>
</dbReference>